<evidence type="ECO:0000256" key="2">
    <source>
        <dbReference type="ARBA" id="ARBA00034247"/>
    </source>
</evidence>
<dbReference type="Pfam" id="PF00990">
    <property type="entry name" value="GGDEF"/>
    <property type="match status" value="1"/>
</dbReference>
<dbReference type="NCBIfam" id="TIGR00254">
    <property type="entry name" value="GGDEF"/>
    <property type="match status" value="1"/>
</dbReference>
<keyword evidence="5" id="KW-0808">Transferase</keyword>
<dbReference type="Proteomes" id="UP001162780">
    <property type="component" value="Chromosome"/>
</dbReference>
<keyword evidence="3" id="KW-0472">Membrane</keyword>
<feature type="transmembrane region" description="Helical" evidence="3">
    <location>
        <begin position="197"/>
        <end position="213"/>
    </location>
</feature>
<dbReference type="InterPro" id="IPR029787">
    <property type="entry name" value="Nucleotide_cyclase"/>
</dbReference>
<keyword evidence="6" id="KW-1185">Reference proteome</keyword>
<dbReference type="Gene3D" id="3.30.450.290">
    <property type="match status" value="1"/>
</dbReference>
<protein>
    <recommendedName>
        <fullName evidence="1">diguanylate cyclase</fullName>
        <ecNumber evidence="1">2.7.7.65</ecNumber>
    </recommendedName>
</protein>
<comment type="catalytic activity">
    <reaction evidence="2">
        <text>2 GTP = 3',3'-c-di-GMP + 2 diphosphate</text>
        <dbReference type="Rhea" id="RHEA:24898"/>
        <dbReference type="ChEBI" id="CHEBI:33019"/>
        <dbReference type="ChEBI" id="CHEBI:37565"/>
        <dbReference type="ChEBI" id="CHEBI:58805"/>
        <dbReference type="EC" id="2.7.7.65"/>
    </reaction>
</comment>
<keyword evidence="3" id="KW-1133">Transmembrane helix</keyword>
<dbReference type="EMBL" id="CP113517">
    <property type="protein sequence ID" value="WAR46631.1"/>
    <property type="molecule type" value="Genomic_DNA"/>
</dbReference>
<keyword evidence="3" id="KW-0812">Transmembrane</keyword>
<dbReference type="InterPro" id="IPR000160">
    <property type="entry name" value="GGDEF_dom"/>
</dbReference>
<dbReference type="InterPro" id="IPR050469">
    <property type="entry name" value="Diguanylate_Cyclase"/>
</dbReference>
<feature type="domain" description="GGDEF" evidence="4">
    <location>
        <begin position="261"/>
        <end position="397"/>
    </location>
</feature>
<dbReference type="RefSeq" id="WP_255187543.1">
    <property type="nucleotide sequence ID" value="NZ_CP113517.1"/>
</dbReference>
<dbReference type="CDD" id="cd01949">
    <property type="entry name" value="GGDEF"/>
    <property type="match status" value="1"/>
</dbReference>
<keyword evidence="5" id="KW-0548">Nucleotidyltransferase</keyword>
<reference evidence="5" key="1">
    <citation type="submission" date="2022-11" db="EMBL/GenBank/DDBJ databases">
        <title>Methylomonas rapida sp. nov., Carotenoid-Producing Obligate Methanotrophs with High Growth Characteristics and Biotechnological Potential.</title>
        <authorList>
            <person name="Tikhonova E.N."/>
            <person name="Suleimanov R.Z."/>
            <person name="Miroshnikov K."/>
            <person name="Oshkin I.Y."/>
            <person name="Belova S.E."/>
            <person name="Danilova O.V."/>
            <person name="Ashikhmin A."/>
            <person name="Konopkin A."/>
            <person name="But S.Y."/>
            <person name="Khmelenina V.N."/>
            <person name="Kuznetsov N."/>
            <person name="Pimenov N.V."/>
            <person name="Dedysh S.N."/>
        </authorList>
    </citation>
    <scope>NUCLEOTIDE SEQUENCE</scope>
    <source>
        <strain evidence="5">MP1</strain>
    </source>
</reference>
<dbReference type="SUPFAM" id="SSF55073">
    <property type="entry name" value="Nucleotide cyclase"/>
    <property type="match status" value="1"/>
</dbReference>
<evidence type="ECO:0000256" key="3">
    <source>
        <dbReference type="SAM" id="Phobius"/>
    </source>
</evidence>
<evidence type="ECO:0000256" key="1">
    <source>
        <dbReference type="ARBA" id="ARBA00012528"/>
    </source>
</evidence>
<dbReference type="PANTHER" id="PTHR45138:SF9">
    <property type="entry name" value="DIGUANYLATE CYCLASE DGCM-RELATED"/>
    <property type="match status" value="1"/>
</dbReference>
<dbReference type="SMART" id="SM00267">
    <property type="entry name" value="GGDEF"/>
    <property type="match status" value="1"/>
</dbReference>
<evidence type="ECO:0000313" key="5">
    <source>
        <dbReference type="EMBL" id="WAR46631.1"/>
    </source>
</evidence>
<dbReference type="PROSITE" id="PS50887">
    <property type="entry name" value="GGDEF"/>
    <property type="match status" value="1"/>
</dbReference>
<dbReference type="InterPro" id="IPR043128">
    <property type="entry name" value="Rev_trsase/Diguanyl_cyclase"/>
</dbReference>
<sequence length="397" mass="45670">MIGISFYQQVEDDKQYSQKIAYKQAEMFFDYLVLMRQWNSRHGGVYAPISEHNPPNPYLNTPYRDIVSPDGKPLTLINPTYMTRQLAEMQLRQSGIRFHVTSLTPLRPESKADEWEVQALKAFENGQPSYTELADIKGKPYYRYMAPLKLDAECLKCHAVADKRMGDVGGGISVSIPASDIDEFIGHRFERLKKSHFFIAATGVIALLIAYWAQSKLTRRLTRAENHLQLAYLDALTLLPNRRYYDAFLRREWKRATRHRYPLSMIMIDIDYFKAYNDSMGHQEGDQCLRQVARTLRRYFRRSGDLIARYGGEEFCVVAACDASQILQLADILRMAVEMMHLPHPSSPISQYVTISLGVATLIPNEKIECTELLHQADQALYAAKHSGRNRVAKYQD</sequence>
<evidence type="ECO:0000259" key="4">
    <source>
        <dbReference type="PROSITE" id="PS50887"/>
    </source>
</evidence>
<name>A0ABY7GQ67_9GAMM</name>
<dbReference type="EC" id="2.7.7.65" evidence="1"/>
<evidence type="ECO:0000313" key="6">
    <source>
        <dbReference type="Proteomes" id="UP001162780"/>
    </source>
</evidence>
<dbReference type="Pfam" id="PF11845">
    <property type="entry name" value="Tll0287-like"/>
    <property type="match status" value="1"/>
</dbReference>
<organism evidence="5 6">
    <name type="scientific">Methylomonas rapida</name>
    <dbReference type="NCBI Taxonomy" id="2963939"/>
    <lineage>
        <taxon>Bacteria</taxon>
        <taxon>Pseudomonadati</taxon>
        <taxon>Pseudomonadota</taxon>
        <taxon>Gammaproteobacteria</taxon>
        <taxon>Methylococcales</taxon>
        <taxon>Methylococcaceae</taxon>
        <taxon>Methylomonas</taxon>
    </lineage>
</organism>
<dbReference type="PANTHER" id="PTHR45138">
    <property type="entry name" value="REGULATORY COMPONENTS OF SENSORY TRANSDUCTION SYSTEM"/>
    <property type="match status" value="1"/>
</dbReference>
<dbReference type="Gene3D" id="3.30.70.270">
    <property type="match status" value="1"/>
</dbReference>
<accession>A0ABY7GQ67</accession>
<gene>
    <name evidence="5" type="ORF">NM686_008980</name>
</gene>
<dbReference type="InterPro" id="IPR021796">
    <property type="entry name" value="Tll0287-like_dom"/>
</dbReference>
<dbReference type="GO" id="GO:0052621">
    <property type="term" value="F:diguanylate cyclase activity"/>
    <property type="evidence" value="ECO:0007669"/>
    <property type="project" value="UniProtKB-EC"/>
</dbReference>
<proteinExistence type="predicted"/>